<proteinExistence type="predicted"/>
<dbReference type="AlphaFoldDB" id="A0A507E3Q9"/>
<organism evidence="1 2">
    <name type="scientific">Powellomyces hirtus</name>
    <dbReference type="NCBI Taxonomy" id="109895"/>
    <lineage>
        <taxon>Eukaryota</taxon>
        <taxon>Fungi</taxon>
        <taxon>Fungi incertae sedis</taxon>
        <taxon>Chytridiomycota</taxon>
        <taxon>Chytridiomycota incertae sedis</taxon>
        <taxon>Chytridiomycetes</taxon>
        <taxon>Spizellomycetales</taxon>
        <taxon>Powellomycetaceae</taxon>
        <taxon>Powellomyces</taxon>
    </lineage>
</organism>
<accession>A0A507E3Q9</accession>
<dbReference type="EMBL" id="QEAQ01000048">
    <property type="protein sequence ID" value="TPX57730.1"/>
    <property type="molecule type" value="Genomic_DNA"/>
</dbReference>
<gene>
    <name evidence="1" type="ORF">PhCBS80983_g03620</name>
</gene>
<dbReference type="Proteomes" id="UP000318582">
    <property type="component" value="Unassembled WGS sequence"/>
</dbReference>
<comment type="caution">
    <text evidence="1">The sequence shown here is derived from an EMBL/GenBank/DDBJ whole genome shotgun (WGS) entry which is preliminary data.</text>
</comment>
<reference evidence="1 2" key="1">
    <citation type="journal article" date="2019" name="Sci. Rep.">
        <title>Comparative genomics of chytrid fungi reveal insights into the obligate biotrophic and pathogenic lifestyle of Synchytrium endobioticum.</title>
        <authorList>
            <person name="van de Vossenberg B.T.L.H."/>
            <person name="Warris S."/>
            <person name="Nguyen H.D.T."/>
            <person name="van Gent-Pelzer M.P.E."/>
            <person name="Joly D.L."/>
            <person name="van de Geest H.C."/>
            <person name="Bonants P.J.M."/>
            <person name="Smith D.S."/>
            <person name="Levesque C.A."/>
            <person name="van der Lee T.A.J."/>
        </authorList>
    </citation>
    <scope>NUCLEOTIDE SEQUENCE [LARGE SCALE GENOMIC DNA]</scope>
    <source>
        <strain evidence="1 2">CBS 809.83</strain>
    </source>
</reference>
<evidence type="ECO:0000313" key="1">
    <source>
        <dbReference type="EMBL" id="TPX57730.1"/>
    </source>
</evidence>
<sequence>MLVQASYTAVSYTATEYLHLVELICPDFSRDVIVEAAVLAAQAASGPVGAPKDTNVTKYKIPAANFLACLKVCFLYLEFIELSRRAIRLASTKFPAPCFLEKTTNNLICKVNSVEERDALTKALVDALTTALADAPQQYA</sequence>
<evidence type="ECO:0000313" key="2">
    <source>
        <dbReference type="Proteomes" id="UP000318582"/>
    </source>
</evidence>
<keyword evidence="2" id="KW-1185">Reference proteome</keyword>
<name>A0A507E3Q9_9FUNG</name>
<protein>
    <submittedName>
        <fullName evidence="1">Uncharacterized protein</fullName>
    </submittedName>
</protein>